<dbReference type="Gene3D" id="3.40.50.11190">
    <property type="match status" value="1"/>
</dbReference>
<dbReference type="STRING" id="1348114.OM33_07170"/>
<sequence length="319" mass="36437">MDYDVIVYCHGTKETGLGHFSRCFNIALALKDMGASLAFYGQFDEFAKARIAQSGFVLTSHYSFTSHPVILCDDYNFRQKELKLLHDAGAKLIAIDDFDQYNFDFIKRIVNFRYKAATLCHATNRHLLDLSYFPFHPDLESVRTQNLNNSEKRQKVNTILLFIGAHDRHAVARRLLKALDNLVNAKQIVLVAGKQLKFDCKNNQLKQLSFVDDMAQLYRQADMVISGGGLTKYEAGFCLLPNAAISQTKEQQLDTEILAESKLCYDLGLAPAIEQTELENRLSLFLSDEFKHQFEKQKSAFHIDSTRHLAQKILEVRDE</sequence>
<protein>
    <recommendedName>
        <fullName evidence="1">Glycosyl transferase family 28 C-terminal domain-containing protein</fullName>
    </recommendedName>
</protein>
<dbReference type="PANTHER" id="PTHR21015:SF22">
    <property type="entry name" value="GLYCOSYLTRANSFERASE"/>
    <property type="match status" value="1"/>
</dbReference>
<gene>
    <name evidence="2" type="ORF">OM33_07170</name>
</gene>
<dbReference type="HOGENOM" id="CLU_023406_2_0_6"/>
<evidence type="ECO:0000313" key="2">
    <source>
        <dbReference type="EMBL" id="AIY64955.1"/>
    </source>
</evidence>
<organism evidence="2 3">
    <name type="scientific">Pseudoalteromonas piratica</name>
    <dbReference type="NCBI Taxonomy" id="1348114"/>
    <lineage>
        <taxon>Bacteria</taxon>
        <taxon>Pseudomonadati</taxon>
        <taxon>Pseudomonadota</taxon>
        <taxon>Gammaproteobacteria</taxon>
        <taxon>Alteromonadales</taxon>
        <taxon>Pseudoalteromonadaceae</taxon>
        <taxon>Pseudoalteromonas</taxon>
    </lineage>
</organism>
<name>A0A0A7EE79_9GAMM</name>
<reference evidence="2 3" key="1">
    <citation type="submission" date="2014-11" db="EMBL/GenBank/DDBJ databases">
        <title>Complete Genome Sequence of Pseudoalteromonas sp. Strain OCN003 Isolated from Kaneohe Bay, Oahu, Hawaii.</title>
        <authorList>
            <person name="Beurmann S."/>
            <person name="Videau P."/>
            <person name="Ushijima B."/>
            <person name="Smith A.M."/>
            <person name="Aeby G.S."/>
            <person name="Callahan S.M."/>
            <person name="Belcaid M."/>
        </authorList>
    </citation>
    <scope>NUCLEOTIDE SEQUENCE [LARGE SCALE GENOMIC DNA]</scope>
    <source>
        <strain evidence="2 3">OCN003</strain>
    </source>
</reference>
<dbReference type="Pfam" id="PF04101">
    <property type="entry name" value="Glyco_tran_28_C"/>
    <property type="match status" value="1"/>
</dbReference>
<evidence type="ECO:0000313" key="3">
    <source>
        <dbReference type="Proteomes" id="UP000030341"/>
    </source>
</evidence>
<feature type="domain" description="Glycosyl transferase family 28 C-terminal" evidence="1">
    <location>
        <begin position="158"/>
        <end position="229"/>
    </location>
</feature>
<dbReference type="InterPro" id="IPR007235">
    <property type="entry name" value="Glyco_trans_28_C"/>
</dbReference>
<evidence type="ECO:0000259" key="1">
    <source>
        <dbReference type="Pfam" id="PF04101"/>
    </source>
</evidence>
<dbReference type="Gene3D" id="3.40.50.2000">
    <property type="entry name" value="Glycogen Phosphorylase B"/>
    <property type="match status" value="1"/>
</dbReference>
<proteinExistence type="predicted"/>
<dbReference type="EMBL" id="CP009888">
    <property type="protein sequence ID" value="AIY64955.1"/>
    <property type="molecule type" value="Genomic_DNA"/>
</dbReference>
<dbReference type="OrthoDB" id="6290225at2"/>
<dbReference type="eggNOG" id="COG3980">
    <property type="taxonomic scope" value="Bacteria"/>
</dbReference>
<dbReference type="KEGG" id="pseo:OM33_07170"/>
<dbReference type="AlphaFoldDB" id="A0A0A7EE79"/>
<keyword evidence="3" id="KW-1185">Reference proteome</keyword>
<dbReference type="SUPFAM" id="SSF53756">
    <property type="entry name" value="UDP-Glycosyltransferase/glycogen phosphorylase"/>
    <property type="match status" value="1"/>
</dbReference>
<dbReference type="RefSeq" id="WP_038640406.1">
    <property type="nucleotide sequence ID" value="NZ_CP009888.1"/>
</dbReference>
<dbReference type="GO" id="GO:0016758">
    <property type="term" value="F:hexosyltransferase activity"/>
    <property type="evidence" value="ECO:0007669"/>
    <property type="project" value="InterPro"/>
</dbReference>
<dbReference type="Proteomes" id="UP000030341">
    <property type="component" value="Chromosome 1"/>
</dbReference>
<accession>A0A0A7EE79</accession>
<dbReference type="PANTHER" id="PTHR21015">
    <property type="entry name" value="UDP-N-ACETYLGLUCOSAMINE--N-ACETYLMURAMYL-(PENTAPEPTIDE) PYROPHOSPHORYL-UNDECAPRENOL N-ACETYLGLUCOSAMINE TRANSFERASE 1"/>
    <property type="match status" value="1"/>
</dbReference>